<name>A0ABT3NXU8_9PROT</name>
<feature type="binding site" evidence="5">
    <location>
        <position position="43"/>
    </location>
    <ligand>
        <name>S-adenosyl-L-methionine</name>
        <dbReference type="ChEBI" id="CHEBI:59789"/>
    </ligand>
</feature>
<proteinExistence type="inferred from homology"/>
<organism evidence="7 8">
    <name type="scientific">Sabulicella glaciei</name>
    <dbReference type="NCBI Taxonomy" id="2984948"/>
    <lineage>
        <taxon>Bacteria</taxon>
        <taxon>Pseudomonadati</taxon>
        <taxon>Pseudomonadota</taxon>
        <taxon>Alphaproteobacteria</taxon>
        <taxon>Acetobacterales</taxon>
        <taxon>Acetobacteraceae</taxon>
        <taxon>Sabulicella</taxon>
    </lineage>
</organism>
<dbReference type="GO" id="GO:0102208">
    <property type="term" value="F:2-polyprenyl-6-hydroxyphenol methylase activity"/>
    <property type="evidence" value="ECO:0007669"/>
    <property type="project" value="UniProtKB-EC"/>
</dbReference>
<dbReference type="PANTHER" id="PTHR43464">
    <property type="entry name" value="METHYLTRANSFERASE"/>
    <property type="match status" value="1"/>
</dbReference>
<dbReference type="GO" id="GO:0032259">
    <property type="term" value="P:methylation"/>
    <property type="evidence" value="ECO:0007669"/>
    <property type="project" value="UniProtKB-KW"/>
</dbReference>
<keyword evidence="3 5" id="KW-0831">Ubiquinone biosynthesis</keyword>
<dbReference type="HAMAP" id="MF_00472">
    <property type="entry name" value="UbiG"/>
    <property type="match status" value="1"/>
</dbReference>
<dbReference type="Gene3D" id="3.40.50.150">
    <property type="entry name" value="Vaccinia Virus protein VP39"/>
    <property type="match status" value="1"/>
</dbReference>
<keyword evidence="2 5" id="KW-0808">Transferase</keyword>
<dbReference type="RefSeq" id="WP_301591121.1">
    <property type="nucleotide sequence ID" value="NZ_JAPFQI010000012.1"/>
</dbReference>
<feature type="domain" description="Methyltransferase" evidence="6">
    <location>
        <begin position="59"/>
        <end position="151"/>
    </location>
</feature>
<comment type="pathway">
    <text evidence="5">Cofactor biosynthesis; ubiquinone biosynthesis.</text>
</comment>
<dbReference type="PANTHER" id="PTHR43464:SF19">
    <property type="entry name" value="UBIQUINONE BIOSYNTHESIS O-METHYLTRANSFERASE, MITOCHONDRIAL"/>
    <property type="match status" value="1"/>
</dbReference>
<feature type="binding site" evidence="5">
    <location>
        <position position="125"/>
    </location>
    <ligand>
        <name>S-adenosyl-L-methionine</name>
        <dbReference type="ChEBI" id="CHEBI:59789"/>
    </ligand>
</feature>
<dbReference type="Pfam" id="PF13649">
    <property type="entry name" value="Methyltransf_25"/>
    <property type="match status" value="1"/>
</dbReference>
<gene>
    <name evidence="5 7" type="primary">ubiG</name>
    <name evidence="7" type="ORF">OF850_15230</name>
</gene>
<protein>
    <recommendedName>
        <fullName evidence="5">Ubiquinone biosynthesis O-methyltransferase</fullName>
    </recommendedName>
    <alternativeName>
        <fullName evidence="5">2-polyprenyl-6-hydroxyphenol methylase</fullName>
        <ecNumber evidence="5">2.1.1.222</ecNumber>
    </alternativeName>
    <alternativeName>
        <fullName evidence="5">3-demethylubiquinone 3-O-methyltransferase</fullName>
        <ecNumber evidence="5">2.1.1.64</ecNumber>
    </alternativeName>
</protein>
<dbReference type="SUPFAM" id="SSF53335">
    <property type="entry name" value="S-adenosyl-L-methionine-dependent methyltransferases"/>
    <property type="match status" value="1"/>
</dbReference>
<comment type="function">
    <text evidence="5">O-methyltransferase that catalyzes the 2 O-methylation steps in the ubiquinone biosynthetic pathway.</text>
</comment>
<dbReference type="EC" id="2.1.1.64" evidence="5"/>
<dbReference type="InterPro" id="IPR010233">
    <property type="entry name" value="UbiG_MeTrfase"/>
</dbReference>
<dbReference type="InterPro" id="IPR041698">
    <property type="entry name" value="Methyltransf_25"/>
</dbReference>
<dbReference type="GO" id="GO:0061542">
    <property type="term" value="F:3-demethylubiquinol 3-O-methyltransferase activity"/>
    <property type="evidence" value="ECO:0007669"/>
    <property type="project" value="UniProtKB-EC"/>
</dbReference>
<comment type="similarity">
    <text evidence="5">Belongs to the methyltransferase superfamily. UbiG/COQ3 family.</text>
</comment>
<sequence>MTETGNRGTTAAPGEIAKFDALAREWWDPRGPMAPLHAMNPARMGWAAARLGRLDGLRVLDVGCGAGLASEWLARRRASVTGLDAAGAALEAARRHAAEGGLAITYIDGRPEDLEGEIFDAVLALEVVEHVPPAERALFCASLARLVRPGGVVILSTLNRTPRAWVTAKLAAEYLLRWLPRGTHDWRLFPRPAELAGLLRGAGLVVEDTAGLSPRLGGGFAVTRDMAVNYMMAARRPG</sequence>
<evidence type="ECO:0000256" key="2">
    <source>
        <dbReference type="ARBA" id="ARBA00022679"/>
    </source>
</evidence>
<comment type="catalytic activity">
    <reaction evidence="5">
        <text>a 3-(all-trans-polyprenyl)benzene-1,2-diol + S-adenosyl-L-methionine = a 2-methoxy-6-(all-trans-polyprenyl)phenol + S-adenosyl-L-homocysteine + H(+)</text>
        <dbReference type="Rhea" id="RHEA:31411"/>
        <dbReference type="Rhea" id="RHEA-COMP:9550"/>
        <dbReference type="Rhea" id="RHEA-COMP:9551"/>
        <dbReference type="ChEBI" id="CHEBI:15378"/>
        <dbReference type="ChEBI" id="CHEBI:57856"/>
        <dbReference type="ChEBI" id="CHEBI:59789"/>
        <dbReference type="ChEBI" id="CHEBI:62729"/>
        <dbReference type="ChEBI" id="CHEBI:62731"/>
        <dbReference type="EC" id="2.1.1.222"/>
    </reaction>
</comment>
<dbReference type="CDD" id="cd02440">
    <property type="entry name" value="AdoMet_MTases"/>
    <property type="match status" value="1"/>
</dbReference>
<comment type="caution">
    <text evidence="7">The sequence shown here is derived from an EMBL/GenBank/DDBJ whole genome shotgun (WGS) entry which is preliminary data.</text>
</comment>
<keyword evidence="8" id="KW-1185">Reference proteome</keyword>
<evidence type="ECO:0000256" key="3">
    <source>
        <dbReference type="ARBA" id="ARBA00022688"/>
    </source>
</evidence>
<accession>A0ABT3NXU8</accession>
<dbReference type="EC" id="2.1.1.222" evidence="5"/>
<evidence type="ECO:0000313" key="7">
    <source>
        <dbReference type="EMBL" id="MCW8086984.1"/>
    </source>
</evidence>
<keyword evidence="4 5" id="KW-0949">S-adenosyl-L-methionine</keyword>
<dbReference type="Proteomes" id="UP001526430">
    <property type="component" value="Unassembled WGS sequence"/>
</dbReference>
<evidence type="ECO:0000313" key="8">
    <source>
        <dbReference type="Proteomes" id="UP001526430"/>
    </source>
</evidence>
<evidence type="ECO:0000256" key="5">
    <source>
        <dbReference type="HAMAP-Rule" id="MF_00472"/>
    </source>
</evidence>
<evidence type="ECO:0000256" key="4">
    <source>
        <dbReference type="ARBA" id="ARBA00022691"/>
    </source>
</evidence>
<evidence type="ECO:0000256" key="1">
    <source>
        <dbReference type="ARBA" id="ARBA00022603"/>
    </source>
</evidence>
<reference evidence="7 8" key="1">
    <citation type="submission" date="2022-10" db="EMBL/GenBank/DDBJ databases">
        <title>Roseococcus glaciei nov., sp. nov., isolated from glacier.</title>
        <authorList>
            <person name="Liu Q."/>
            <person name="Xin Y.-H."/>
        </authorList>
    </citation>
    <scope>NUCLEOTIDE SEQUENCE [LARGE SCALE GENOMIC DNA]</scope>
    <source>
        <strain evidence="7 8">MDT2-1-1</strain>
    </source>
</reference>
<dbReference type="InterPro" id="IPR029063">
    <property type="entry name" value="SAM-dependent_MTases_sf"/>
</dbReference>
<keyword evidence="1 5" id="KW-0489">Methyltransferase</keyword>
<dbReference type="NCBIfam" id="TIGR01983">
    <property type="entry name" value="UbiG"/>
    <property type="match status" value="1"/>
</dbReference>
<comment type="catalytic activity">
    <reaction evidence="5">
        <text>a 3-demethylubiquinol + S-adenosyl-L-methionine = a ubiquinol + S-adenosyl-L-homocysteine + H(+)</text>
        <dbReference type="Rhea" id="RHEA:44380"/>
        <dbReference type="Rhea" id="RHEA-COMP:9566"/>
        <dbReference type="Rhea" id="RHEA-COMP:10914"/>
        <dbReference type="ChEBI" id="CHEBI:15378"/>
        <dbReference type="ChEBI" id="CHEBI:17976"/>
        <dbReference type="ChEBI" id="CHEBI:57856"/>
        <dbReference type="ChEBI" id="CHEBI:59789"/>
        <dbReference type="ChEBI" id="CHEBI:84422"/>
        <dbReference type="EC" id="2.1.1.64"/>
    </reaction>
</comment>
<feature type="binding site" evidence="5">
    <location>
        <position position="84"/>
    </location>
    <ligand>
        <name>S-adenosyl-L-methionine</name>
        <dbReference type="ChEBI" id="CHEBI:59789"/>
    </ligand>
</feature>
<feature type="binding site" evidence="5">
    <location>
        <position position="63"/>
    </location>
    <ligand>
        <name>S-adenosyl-L-methionine</name>
        <dbReference type="ChEBI" id="CHEBI:59789"/>
    </ligand>
</feature>
<evidence type="ECO:0000259" key="6">
    <source>
        <dbReference type="Pfam" id="PF13649"/>
    </source>
</evidence>
<dbReference type="EMBL" id="JAPFQI010000012">
    <property type="protein sequence ID" value="MCW8086984.1"/>
    <property type="molecule type" value="Genomic_DNA"/>
</dbReference>